<dbReference type="PROSITE" id="PS51892">
    <property type="entry name" value="SUBTILASE"/>
    <property type="match status" value="1"/>
</dbReference>
<dbReference type="Pfam" id="PF17766">
    <property type="entry name" value="fn3_6"/>
    <property type="match status" value="1"/>
</dbReference>
<proteinExistence type="inferred from homology"/>
<reference evidence="10 11" key="1">
    <citation type="journal article" date="2020" name="Nat. Food">
        <title>A phased Vanilla planifolia genome enables genetic improvement of flavour and production.</title>
        <authorList>
            <person name="Hasing T."/>
            <person name="Tang H."/>
            <person name="Brym M."/>
            <person name="Khazi F."/>
            <person name="Huang T."/>
            <person name="Chambers A.H."/>
        </authorList>
    </citation>
    <scope>NUCLEOTIDE SEQUENCE [LARGE SCALE GENOMIC DNA]</scope>
    <source>
        <tissue evidence="10">Leaf</tissue>
    </source>
</reference>
<organism evidence="10 11">
    <name type="scientific">Vanilla planifolia</name>
    <name type="common">Vanilla</name>
    <dbReference type="NCBI Taxonomy" id="51239"/>
    <lineage>
        <taxon>Eukaryota</taxon>
        <taxon>Viridiplantae</taxon>
        <taxon>Streptophyta</taxon>
        <taxon>Embryophyta</taxon>
        <taxon>Tracheophyta</taxon>
        <taxon>Spermatophyta</taxon>
        <taxon>Magnoliopsida</taxon>
        <taxon>Liliopsida</taxon>
        <taxon>Asparagales</taxon>
        <taxon>Orchidaceae</taxon>
        <taxon>Vanilloideae</taxon>
        <taxon>Vanilleae</taxon>
        <taxon>Vanilla</taxon>
    </lineage>
</organism>
<dbReference type="AlphaFoldDB" id="A0A835QD05"/>
<evidence type="ECO:0000313" key="10">
    <source>
        <dbReference type="EMBL" id="KAG0466593.1"/>
    </source>
</evidence>
<dbReference type="InterPro" id="IPR015500">
    <property type="entry name" value="Peptidase_S8_subtilisin-rel"/>
</dbReference>
<comment type="caution">
    <text evidence="10">The sequence shown here is derived from an EMBL/GenBank/DDBJ whole genome shotgun (WGS) entry which is preliminary data.</text>
</comment>
<protein>
    <submittedName>
        <fullName evidence="10">Uncharacterized protein</fullName>
    </submittedName>
</protein>
<dbReference type="InterPro" id="IPR041469">
    <property type="entry name" value="Subtilisin-like_FN3"/>
</dbReference>
<dbReference type="Gene3D" id="3.40.50.200">
    <property type="entry name" value="Peptidase S8/S53 domain"/>
    <property type="match status" value="3"/>
</dbReference>
<dbReference type="Proteomes" id="UP000636800">
    <property type="component" value="Unassembled WGS sequence"/>
</dbReference>
<keyword evidence="5" id="KW-0720">Serine protease</keyword>
<dbReference type="CDD" id="cd02120">
    <property type="entry name" value="PA_subtilisin_like"/>
    <property type="match status" value="1"/>
</dbReference>
<comment type="similarity">
    <text evidence="1 6">Belongs to the peptidase S8 family.</text>
</comment>
<evidence type="ECO:0000259" key="9">
    <source>
        <dbReference type="Pfam" id="PF17766"/>
    </source>
</evidence>
<dbReference type="OrthoDB" id="686716at2759"/>
<keyword evidence="3 7" id="KW-0732">Signal</keyword>
<evidence type="ECO:0000256" key="5">
    <source>
        <dbReference type="ARBA" id="ARBA00022825"/>
    </source>
</evidence>
<keyword evidence="11" id="KW-1185">Reference proteome</keyword>
<feature type="domain" description="Subtilisin-like protease fibronectin type-III" evidence="9">
    <location>
        <begin position="487"/>
        <end position="560"/>
    </location>
</feature>
<dbReference type="GO" id="GO:0004252">
    <property type="term" value="F:serine-type endopeptidase activity"/>
    <property type="evidence" value="ECO:0007669"/>
    <property type="project" value="InterPro"/>
</dbReference>
<feature type="domain" description="Peptidase S8/S53" evidence="8">
    <location>
        <begin position="140"/>
        <end position="457"/>
    </location>
</feature>
<dbReference type="InterPro" id="IPR036852">
    <property type="entry name" value="Peptidase_S8/S53_dom_sf"/>
</dbReference>
<feature type="signal peptide" evidence="7">
    <location>
        <begin position="1"/>
        <end position="24"/>
    </location>
</feature>
<sequence>MARSLGPALSLRLLVFHLSVVVAALEQKAHIVYLGDRPRDENKDSMQELHNIYFIVVSIFLSQQRQLHTTRSWNLMGFPANLPRSYFETEVIVGMLDTGIWPEPKSFNDDGFGPAPQKWKGICQSNHNFTCNNLQGLLGPLSDVDILAAFDDAIADGVDIISISIGDGVAHDYFTDPIAIGSFHATKNGILVSSSVGNLGPKRSTVVNVAPWLVSVAASTIDRKLVAGVNLGDGQVFQGLALNTDGSGGTLYPLIYVGNAPNKFCAKGSLDAELSRRKVIICNTESFGYGPQLAGAVAAILRRDGVNDVALEFALPVSVPGVNYSESVLQYANKTSNPTAIVSKSEGVFYKAATYVASFSSRGPNRITHNILKPDLAAPGVDILAAWPPINAEKESVSYNIISGTSMACPNVTAVAAYIKSFNPTWSPAAIQSELITTTYIMNSTKNADAEFSYGAGNVNPVAALNPGLVYDADEGDYVKFLCGEGTVANVRTPNSTYQVNVIAPPAGLLITVEPQVLAFESLREKKSSVVKHEGETSSTVLAALIWSDGKHNVRSPVVVYTSS</sequence>
<accession>A0A835QD05</accession>
<dbReference type="InterPro" id="IPR023828">
    <property type="entry name" value="Peptidase_S8_Ser-AS"/>
</dbReference>
<dbReference type="Gene3D" id="2.60.40.2310">
    <property type="match status" value="1"/>
</dbReference>
<dbReference type="Pfam" id="PF00082">
    <property type="entry name" value="Peptidase_S8"/>
    <property type="match status" value="1"/>
</dbReference>
<dbReference type="PROSITE" id="PS00138">
    <property type="entry name" value="SUBTILASE_SER"/>
    <property type="match status" value="1"/>
</dbReference>
<dbReference type="SUPFAM" id="SSF52743">
    <property type="entry name" value="Subtilisin-like"/>
    <property type="match status" value="1"/>
</dbReference>
<evidence type="ECO:0000256" key="7">
    <source>
        <dbReference type="SAM" id="SignalP"/>
    </source>
</evidence>
<dbReference type="InterPro" id="IPR000209">
    <property type="entry name" value="Peptidase_S8/S53_dom"/>
</dbReference>
<name>A0A835QD05_VANPL</name>
<dbReference type="PRINTS" id="PR00723">
    <property type="entry name" value="SUBTILISIN"/>
</dbReference>
<dbReference type="InterPro" id="IPR045051">
    <property type="entry name" value="SBT"/>
</dbReference>
<evidence type="ECO:0000256" key="3">
    <source>
        <dbReference type="ARBA" id="ARBA00022729"/>
    </source>
</evidence>
<dbReference type="EMBL" id="JADCNL010000009">
    <property type="protein sequence ID" value="KAG0466593.1"/>
    <property type="molecule type" value="Genomic_DNA"/>
</dbReference>
<feature type="chain" id="PRO_5033059623" evidence="7">
    <location>
        <begin position="25"/>
        <end position="564"/>
    </location>
</feature>
<keyword evidence="4" id="KW-0378">Hydrolase</keyword>
<evidence type="ECO:0000259" key="8">
    <source>
        <dbReference type="Pfam" id="PF00082"/>
    </source>
</evidence>
<evidence type="ECO:0000313" key="11">
    <source>
        <dbReference type="Proteomes" id="UP000636800"/>
    </source>
</evidence>
<gene>
    <name evidence="10" type="ORF">HPP92_018173</name>
</gene>
<evidence type="ECO:0000256" key="1">
    <source>
        <dbReference type="ARBA" id="ARBA00011073"/>
    </source>
</evidence>
<keyword evidence="2" id="KW-0645">Protease</keyword>
<evidence type="ECO:0000256" key="6">
    <source>
        <dbReference type="PROSITE-ProRule" id="PRU01240"/>
    </source>
</evidence>
<dbReference type="PANTHER" id="PTHR10795">
    <property type="entry name" value="PROPROTEIN CONVERTASE SUBTILISIN/KEXIN"/>
    <property type="match status" value="1"/>
</dbReference>
<evidence type="ECO:0000256" key="2">
    <source>
        <dbReference type="ARBA" id="ARBA00022670"/>
    </source>
</evidence>
<dbReference type="GO" id="GO:0006508">
    <property type="term" value="P:proteolysis"/>
    <property type="evidence" value="ECO:0007669"/>
    <property type="project" value="UniProtKB-KW"/>
</dbReference>
<comment type="caution">
    <text evidence="6">Lacks conserved residue(s) required for the propagation of feature annotation.</text>
</comment>
<evidence type="ECO:0000256" key="4">
    <source>
        <dbReference type="ARBA" id="ARBA00022801"/>
    </source>
</evidence>